<dbReference type="Proteomes" id="UP001528411">
    <property type="component" value="Unassembled WGS sequence"/>
</dbReference>
<accession>A0ABT5FBU7</accession>
<dbReference type="InterPro" id="IPR017853">
    <property type="entry name" value="GH"/>
</dbReference>
<proteinExistence type="inferred from homology"/>
<keyword evidence="3 6" id="KW-0732">Signal</keyword>
<evidence type="ECO:0000313" key="8">
    <source>
        <dbReference type="EMBL" id="MDC2889019.1"/>
    </source>
</evidence>
<dbReference type="PANTHER" id="PTHR10030:SF37">
    <property type="entry name" value="ALPHA-L-FUCOSIDASE-RELATED"/>
    <property type="match status" value="1"/>
</dbReference>
<protein>
    <recommendedName>
        <fullName evidence="2">alpha-L-fucosidase</fullName>
        <ecNumber evidence="2">3.2.1.51</ecNumber>
    </recommendedName>
</protein>
<reference evidence="8 9" key="1">
    <citation type="submission" date="2023-01" db="EMBL/GenBank/DDBJ databases">
        <title>Psychrosphaera sp. nov., isolated from marine algae.</title>
        <authorList>
            <person name="Bayburt H."/>
            <person name="Choi B.J."/>
            <person name="Kim J.M."/>
            <person name="Choi D.G."/>
            <person name="Jeon C.O."/>
        </authorList>
    </citation>
    <scope>NUCLEOTIDE SEQUENCE [LARGE SCALE GENOMIC DNA]</scope>
    <source>
        <strain evidence="8 9">G1-22</strain>
    </source>
</reference>
<dbReference type="SMART" id="SM00812">
    <property type="entry name" value="Alpha_L_fucos"/>
    <property type="match status" value="1"/>
</dbReference>
<feature type="chain" id="PRO_5045957891" description="alpha-L-fucosidase" evidence="6">
    <location>
        <begin position="23"/>
        <end position="218"/>
    </location>
</feature>
<evidence type="ECO:0000256" key="6">
    <source>
        <dbReference type="SAM" id="SignalP"/>
    </source>
</evidence>
<evidence type="ECO:0000256" key="2">
    <source>
        <dbReference type="ARBA" id="ARBA00012662"/>
    </source>
</evidence>
<sequence>MKKLAILVAGLSLAAVSGLALANEKPKSMDELWGETEKLHAKYANADRGNWFSEDKYSLFIHWGLFSIPAGEWDGKTYYGISEWLMTKHLAGIPVDDYKKLAKEFNPKSFDAKAWVKLAVDAGMKNIVITAKHHEGFAMYDSPSHDFDVTDASPYGRDPLKELADECAKAGIGLGFYYSQNQDWYEQGSADIPWTSAQQKVILPPTIKIRWYLKLLSY</sequence>
<evidence type="ECO:0000256" key="5">
    <source>
        <dbReference type="ARBA" id="ARBA00023295"/>
    </source>
</evidence>
<evidence type="ECO:0000313" key="9">
    <source>
        <dbReference type="Proteomes" id="UP001528411"/>
    </source>
</evidence>
<dbReference type="Gene3D" id="3.20.20.80">
    <property type="entry name" value="Glycosidases"/>
    <property type="match status" value="1"/>
</dbReference>
<dbReference type="RefSeq" id="WP_272180554.1">
    <property type="nucleotide sequence ID" value="NZ_JAQOMS010000002.1"/>
</dbReference>
<feature type="signal peptide" evidence="6">
    <location>
        <begin position="1"/>
        <end position="22"/>
    </location>
</feature>
<organism evidence="8 9">
    <name type="scientific">Psychrosphaera algicola</name>
    <dbReference type="NCBI Taxonomy" id="3023714"/>
    <lineage>
        <taxon>Bacteria</taxon>
        <taxon>Pseudomonadati</taxon>
        <taxon>Pseudomonadota</taxon>
        <taxon>Gammaproteobacteria</taxon>
        <taxon>Alteromonadales</taxon>
        <taxon>Pseudoalteromonadaceae</taxon>
        <taxon>Psychrosphaera</taxon>
    </lineage>
</organism>
<evidence type="ECO:0000256" key="1">
    <source>
        <dbReference type="ARBA" id="ARBA00007951"/>
    </source>
</evidence>
<gene>
    <name evidence="8" type="ORF">PN838_09840</name>
</gene>
<comment type="caution">
    <text evidence="8">The sequence shown here is derived from an EMBL/GenBank/DDBJ whole genome shotgun (WGS) entry which is preliminary data.</text>
</comment>
<dbReference type="PANTHER" id="PTHR10030">
    <property type="entry name" value="ALPHA-L-FUCOSIDASE"/>
    <property type="match status" value="1"/>
</dbReference>
<feature type="domain" description="Glycoside hydrolase family 29 N-terminal" evidence="7">
    <location>
        <begin position="45"/>
        <end position="187"/>
    </location>
</feature>
<dbReference type="SUPFAM" id="SSF51445">
    <property type="entry name" value="(Trans)glycosidases"/>
    <property type="match status" value="1"/>
</dbReference>
<comment type="similarity">
    <text evidence="1">Belongs to the glycosyl hydrolase 29 family.</text>
</comment>
<dbReference type="InterPro" id="IPR057739">
    <property type="entry name" value="Glyco_hydro_29_N"/>
</dbReference>
<keyword evidence="5" id="KW-0326">Glycosidase</keyword>
<dbReference type="InterPro" id="IPR000933">
    <property type="entry name" value="Glyco_hydro_29"/>
</dbReference>
<evidence type="ECO:0000256" key="3">
    <source>
        <dbReference type="ARBA" id="ARBA00022729"/>
    </source>
</evidence>
<keyword evidence="4" id="KW-0378">Hydrolase</keyword>
<evidence type="ECO:0000256" key="4">
    <source>
        <dbReference type="ARBA" id="ARBA00022801"/>
    </source>
</evidence>
<name>A0ABT5FBU7_9GAMM</name>
<dbReference type="EMBL" id="JAQOMS010000002">
    <property type="protein sequence ID" value="MDC2889019.1"/>
    <property type="molecule type" value="Genomic_DNA"/>
</dbReference>
<dbReference type="EC" id="3.2.1.51" evidence="2"/>
<evidence type="ECO:0000259" key="7">
    <source>
        <dbReference type="Pfam" id="PF01120"/>
    </source>
</evidence>
<keyword evidence="9" id="KW-1185">Reference proteome</keyword>
<dbReference type="Pfam" id="PF01120">
    <property type="entry name" value="Alpha_L_fucos"/>
    <property type="match status" value="1"/>
</dbReference>